<dbReference type="RefSeq" id="WP_324768499.1">
    <property type="nucleotide sequence ID" value="NZ_JAOZYB010000084.1"/>
</dbReference>
<evidence type="ECO:0000256" key="1">
    <source>
        <dbReference type="ARBA" id="ARBA00022527"/>
    </source>
</evidence>
<dbReference type="EMBL" id="JAOZYB010000084">
    <property type="protein sequence ID" value="MEB3961254.1"/>
    <property type="molecule type" value="Genomic_DNA"/>
</dbReference>
<dbReference type="SUPFAM" id="SSF55874">
    <property type="entry name" value="ATPase domain of HSP90 chaperone/DNA topoisomerase II/histidine kinase"/>
    <property type="match status" value="1"/>
</dbReference>
<comment type="caution">
    <text evidence="3">The sequence shown here is derived from an EMBL/GenBank/DDBJ whole genome shotgun (WGS) entry which is preliminary data.</text>
</comment>
<name>A0ABU6C948_9ACTN</name>
<evidence type="ECO:0000259" key="2">
    <source>
        <dbReference type="Pfam" id="PF13581"/>
    </source>
</evidence>
<dbReference type="InterPro" id="IPR003594">
    <property type="entry name" value="HATPase_dom"/>
</dbReference>
<dbReference type="PANTHER" id="PTHR35526">
    <property type="entry name" value="ANTI-SIGMA-F FACTOR RSBW-RELATED"/>
    <property type="match status" value="1"/>
</dbReference>
<reference evidence="3 4" key="1">
    <citation type="submission" date="2022-10" db="EMBL/GenBank/DDBJ databases">
        <authorList>
            <person name="Xie J."/>
            <person name="Shen N."/>
        </authorList>
    </citation>
    <scope>NUCLEOTIDE SEQUENCE [LARGE SCALE GENOMIC DNA]</scope>
    <source>
        <strain evidence="3 4">DSM 41681</strain>
    </source>
</reference>
<evidence type="ECO:0000313" key="4">
    <source>
        <dbReference type="Proteomes" id="UP001352223"/>
    </source>
</evidence>
<protein>
    <submittedName>
        <fullName evidence="3">ATP-binding protein</fullName>
    </submittedName>
</protein>
<dbReference type="PANTHER" id="PTHR35526:SF3">
    <property type="entry name" value="ANTI-SIGMA-F FACTOR RSBW"/>
    <property type="match status" value="1"/>
</dbReference>
<keyword evidence="1" id="KW-0723">Serine/threonine-protein kinase</keyword>
<keyword evidence="4" id="KW-1185">Reference proteome</keyword>
<proteinExistence type="predicted"/>
<organism evidence="3 4">
    <name type="scientific">Streptomyces kunmingensis</name>
    <dbReference type="NCBI Taxonomy" id="68225"/>
    <lineage>
        <taxon>Bacteria</taxon>
        <taxon>Bacillati</taxon>
        <taxon>Actinomycetota</taxon>
        <taxon>Actinomycetes</taxon>
        <taxon>Kitasatosporales</taxon>
        <taxon>Streptomycetaceae</taxon>
        <taxon>Streptomyces</taxon>
    </lineage>
</organism>
<dbReference type="CDD" id="cd16936">
    <property type="entry name" value="HATPase_RsbW-like"/>
    <property type="match status" value="1"/>
</dbReference>
<keyword evidence="1" id="KW-0418">Kinase</keyword>
<dbReference type="InterPro" id="IPR050267">
    <property type="entry name" value="Anti-sigma-factor_SerPK"/>
</dbReference>
<dbReference type="GO" id="GO:0005524">
    <property type="term" value="F:ATP binding"/>
    <property type="evidence" value="ECO:0007669"/>
    <property type="project" value="UniProtKB-KW"/>
</dbReference>
<dbReference type="Gene3D" id="3.30.565.10">
    <property type="entry name" value="Histidine kinase-like ATPase, C-terminal domain"/>
    <property type="match status" value="1"/>
</dbReference>
<sequence>MAEAKTDRSRYLAHPAQIRKARHHAERVLSAWGVASGTAEAVVHVADELASNAVRHVRTAQGREFGVTLRLLETIVRVEVRDADPTLPILVAPGEDLDADGGRGLLIVERLSASWGSTPEVLGKTTWADIPLELVNGRADRGTNSAEGTS</sequence>
<evidence type="ECO:0000313" key="3">
    <source>
        <dbReference type="EMBL" id="MEB3961254.1"/>
    </source>
</evidence>
<gene>
    <name evidence="3" type="ORF">OKJ48_13495</name>
</gene>
<dbReference type="Pfam" id="PF13581">
    <property type="entry name" value="HATPase_c_2"/>
    <property type="match status" value="1"/>
</dbReference>
<dbReference type="Proteomes" id="UP001352223">
    <property type="component" value="Unassembled WGS sequence"/>
</dbReference>
<dbReference type="InterPro" id="IPR036890">
    <property type="entry name" value="HATPase_C_sf"/>
</dbReference>
<accession>A0ABU6C948</accession>
<keyword evidence="3" id="KW-0547">Nucleotide-binding</keyword>
<keyword evidence="1" id="KW-0808">Transferase</keyword>
<keyword evidence="3" id="KW-0067">ATP-binding</keyword>
<feature type="domain" description="Histidine kinase/HSP90-like ATPase" evidence="2">
    <location>
        <begin position="13"/>
        <end position="114"/>
    </location>
</feature>